<comment type="function">
    <text evidence="1">Gap class segmentation protein that controls development of head structures.</text>
</comment>
<proteinExistence type="inferred from homology"/>
<evidence type="ECO:0000256" key="11">
    <source>
        <dbReference type="ARBA" id="ARBA00023242"/>
    </source>
</evidence>
<keyword evidence="7" id="KW-0677">Repeat</keyword>
<dbReference type="Gene3D" id="3.30.160.60">
    <property type="entry name" value="Classic Zinc Finger"/>
    <property type="match status" value="4"/>
</dbReference>
<evidence type="ECO:0000256" key="7">
    <source>
        <dbReference type="ARBA" id="ARBA00022737"/>
    </source>
</evidence>
<feature type="domain" description="C2H2-type" evidence="14">
    <location>
        <begin position="348"/>
        <end position="375"/>
    </location>
</feature>
<feature type="domain" description="C2H2-type" evidence="14">
    <location>
        <begin position="770"/>
        <end position="797"/>
    </location>
</feature>
<dbReference type="InterPro" id="IPR013087">
    <property type="entry name" value="Znf_C2H2_type"/>
</dbReference>
<dbReference type="GO" id="GO:0003677">
    <property type="term" value="F:DNA binding"/>
    <property type="evidence" value="ECO:0007669"/>
    <property type="project" value="UniProtKB-KW"/>
</dbReference>
<feature type="compositionally biased region" description="Basic and acidic residues" evidence="13">
    <location>
        <begin position="636"/>
        <end position="646"/>
    </location>
</feature>
<dbReference type="PANTHER" id="PTHR24392:SF49">
    <property type="entry name" value="PROTEIN HUNCHBACK"/>
    <property type="match status" value="1"/>
</dbReference>
<feature type="region of interest" description="Disordered" evidence="13">
    <location>
        <begin position="1"/>
        <end position="63"/>
    </location>
</feature>
<dbReference type="AlphaFoldDB" id="A0A914KGS8"/>
<feature type="compositionally biased region" description="Polar residues" evidence="13">
    <location>
        <begin position="294"/>
        <end position="308"/>
    </location>
</feature>
<evidence type="ECO:0000256" key="12">
    <source>
        <dbReference type="PROSITE-ProRule" id="PRU00042"/>
    </source>
</evidence>
<evidence type="ECO:0000313" key="15">
    <source>
        <dbReference type="Proteomes" id="UP000887563"/>
    </source>
</evidence>
<evidence type="ECO:0000259" key="14">
    <source>
        <dbReference type="PROSITE" id="PS50157"/>
    </source>
</evidence>
<feature type="domain" description="C2H2-type" evidence="14">
    <location>
        <begin position="376"/>
        <end position="403"/>
    </location>
</feature>
<dbReference type="Proteomes" id="UP000887563">
    <property type="component" value="Unplaced"/>
</dbReference>
<keyword evidence="11" id="KW-0539">Nucleus</keyword>
<feature type="compositionally biased region" description="Polar residues" evidence="13">
    <location>
        <begin position="8"/>
        <end position="51"/>
    </location>
</feature>
<evidence type="ECO:0000256" key="4">
    <source>
        <dbReference type="ARBA" id="ARBA00013638"/>
    </source>
</evidence>
<feature type="region of interest" description="Disordered" evidence="13">
    <location>
        <begin position="112"/>
        <end position="170"/>
    </location>
</feature>
<dbReference type="GO" id="GO:0005634">
    <property type="term" value="C:nucleus"/>
    <property type="evidence" value="ECO:0007669"/>
    <property type="project" value="UniProtKB-SubCell"/>
</dbReference>
<accession>A0A914KGS8</accession>
<evidence type="ECO:0000256" key="13">
    <source>
        <dbReference type="SAM" id="MobiDB-lite"/>
    </source>
</evidence>
<feature type="compositionally biased region" description="Low complexity" evidence="13">
    <location>
        <begin position="130"/>
        <end position="144"/>
    </location>
</feature>
<feature type="region of interest" description="Disordered" evidence="13">
    <location>
        <begin position="441"/>
        <end position="469"/>
    </location>
</feature>
<feature type="region of interest" description="Disordered" evidence="13">
    <location>
        <begin position="282"/>
        <end position="319"/>
    </location>
</feature>
<feature type="compositionally biased region" description="Polar residues" evidence="13">
    <location>
        <begin position="665"/>
        <end position="675"/>
    </location>
</feature>
<dbReference type="PANTHER" id="PTHR24392">
    <property type="entry name" value="ZINC FINGER PROTEIN"/>
    <property type="match status" value="1"/>
</dbReference>
<dbReference type="FunFam" id="3.30.160.60:FF:000123">
    <property type="entry name" value="transcriptional repressor CTCF isoform X1"/>
    <property type="match status" value="1"/>
</dbReference>
<keyword evidence="15" id="KW-1185">Reference proteome</keyword>
<feature type="region of interest" description="Disordered" evidence="13">
    <location>
        <begin position="624"/>
        <end position="675"/>
    </location>
</feature>
<feature type="compositionally biased region" description="Low complexity" evidence="13">
    <location>
        <begin position="652"/>
        <end position="664"/>
    </location>
</feature>
<evidence type="ECO:0000256" key="10">
    <source>
        <dbReference type="ARBA" id="ARBA00023125"/>
    </source>
</evidence>
<keyword evidence="9" id="KW-0862">Zinc</keyword>
<dbReference type="SMART" id="SM00355">
    <property type="entry name" value="ZnF_C2H2"/>
    <property type="match status" value="9"/>
</dbReference>
<keyword evidence="10" id="KW-0238">DNA-binding</keyword>
<dbReference type="SUPFAM" id="SSF57667">
    <property type="entry name" value="beta-beta-alpha zinc fingers"/>
    <property type="match status" value="2"/>
</dbReference>
<evidence type="ECO:0000256" key="1">
    <source>
        <dbReference type="ARBA" id="ARBA00003983"/>
    </source>
</evidence>
<evidence type="ECO:0000256" key="9">
    <source>
        <dbReference type="ARBA" id="ARBA00022833"/>
    </source>
</evidence>
<protein>
    <recommendedName>
        <fullName evidence="4">Protein hunchback</fullName>
    </recommendedName>
</protein>
<feature type="compositionally biased region" description="Low complexity" evidence="13">
    <location>
        <begin position="152"/>
        <end position="164"/>
    </location>
</feature>
<evidence type="ECO:0000256" key="3">
    <source>
        <dbReference type="ARBA" id="ARBA00007746"/>
    </source>
</evidence>
<sequence>MIARPTPVTATDLSATTNPQNLPHNIVGTSVNLEDSLQQTNQSPQQKTSRTFFRPPGLGPDNGGECPEDVKVCPHCGFSCGSQFHYNSHMNTHTIQQCVICDFQTRTQGRLKKHIQQNHTAGERLAAGISNTPTKNNNNSNSNIPPTPPTPTQTSSNNSPPMNNEKVGNNEVSNSKTLMETNKLETLQSILNNNNNNNSSTQQQQQQFSNSTDALLKICTEAISNNGPNEKSFNSPQIGDLGPTAFDQFRALAERQAANLLATSTANSLGFVVGDVVDQEMDDGGVISPEEYHQNNNNNGISSKQPETSSRRAGKPKQYKCKQCPHLSHSKKEQWAHARLHIPKQKQLCCDICDFVTEYKHHLEYHYRNHNGQKPFKCSTCAYTCVNKSMLNSHMKSHTPNFQHKCRDCTYQTKYGHSLKMHLRKYNHKCVPGSGGEFFDSSDSHGEGAVTPVIGDRPENASSSSASKEESFEIGSHANYLAKSDDLALLKSPSTPNNDLVVQPLVNNNQELDLASQHHFILQQQIEQMHELICNAVVNCPHCNFSTGNIDEMNQHLFLHLIATHQQLPSQQIGNEQEALASIYHRLTTQLHQELAPPPSDTPSSTLFSQELPAAAAALQICPNEEENKNNILEENNEKDGERGGNEEENNQSKQLNNNKQTTNMDGSSVKTPPCNNNELFECGEEGDVLTNQQNSEEGIITPIAKPIPSSLFSPSTTTTTFSLHQNDILSNLGASLTPTSVLNDGQKLLLNCVESKSNNNDNNNSSLPFYCQQCDIAFRDAVLYQLHCGYHSIENPFKCNRCGQTSNTALEFNLHLYQAKHE</sequence>
<keyword evidence="6" id="KW-0479">Metal-binding</keyword>
<evidence type="ECO:0000256" key="6">
    <source>
        <dbReference type="ARBA" id="ARBA00022723"/>
    </source>
</evidence>
<comment type="similarity">
    <text evidence="3">Belongs to the hunchback C2H2-type zinc-finger protein family.</text>
</comment>
<comment type="subcellular location">
    <subcellularLocation>
        <location evidence="2">Nucleus</location>
    </subcellularLocation>
</comment>
<dbReference type="PROSITE" id="PS50157">
    <property type="entry name" value="ZINC_FINGER_C2H2_2"/>
    <property type="match status" value="3"/>
</dbReference>
<keyword evidence="5" id="KW-0217">Developmental protein</keyword>
<name>A0A914KGS8_MELIC</name>
<dbReference type="WBParaSite" id="Minc3s00008g00544">
    <property type="protein sequence ID" value="Minc3s00008g00544"/>
    <property type="gene ID" value="Minc3s00008g00544"/>
</dbReference>
<dbReference type="PROSITE" id="PS00028">
    <property type="entry name" value="ZINC_FINGER_C2H2_1"/>
    <property type="match status" value="3"/>
</dbReference>
<organism evidence="15 16">
    <name type="scientific">Meloidogyne incognita</name>
    <name type="common">Southern root-knot nematode worm</name>
    <name type="synonym">Oxyuris incognita</name>
    <dbReference type="NCBI Taxonomy" id="6306"/>
    <lineage>
        <taxon>Eukaryota</taxon>
        <taxon>Metazoa</taxon>
        <taxon>Ecdysozoa</taxon>
        <taxon>Nematoda</taxon>
        <taxon>Chromadorea</taxon>
        <taxon>Rhabditida</taxon>
        <taxon>Tylenchina</taxon>
        <taxon>Tylenchomorpha</taxon>
        <taxon>Tylenchoidea</taxon>
        <taxon>Meloidogynidae</taxon>
        <taxon>Meloidogyninae</taxon>
        <taxon>Meloidogyne</taxon>
        <taxon>Meloidogyne incognita group</taxon>
    </lineage>
</organism>
<evidence type="ECO:0000256" key="2">
    <source>
        <dbReference type="ARBA" id="ARBA00004123"/>
    </source>
</evidence>
<dbReference type="GO" id="GO:0035282">
    <property type="term" value="P:segmentation"/>
    <property type="evidence" value="ECO:0007669"/>
    <property type="project" value="UniProtKB-KW"/>
</dbReference>
<evidence type="ECO:0000256" key="5">
    <source>
        <dbReference type="ARBA" id="ARBA00022473"/>
    </source>
</evidence>
<dbReference type="FunFam" id="3.30.160.60:FF:002883">
    <property type="entry name" value="Hunchback-like protein"/>
    <property type="match status" value="1"/>
</dbReference>
<dbReference type="GO" id="GO:0008270">
    <property type="term" value="F:zinc ion binding"/>
    <property type="evidence" value="ECO:0007669"/>
    <property type="project" value="UniProtKB-KW"/>
</dbReference>
<reference evidence="16" key="1">
    <citation type="submission" date="2022-11" db="UniProtKB">
        <authorList>
            <consortium name="WormBaseParasite"/>
        </authorList>
    </citation>
    <scope>IDENTIFICATION</scope>
</reference>
<evidence type="ECO:0000256" key="8">
    <source>
        <dbReference type="ARBA" id="ARBA00022771"/>
    </source>
</evidence>
<dbReference type="InterPro" id="IPR036236">
    <property type="entry name" value="Znf_C2H2_sf"/>
</dbReference>
<keyword evidence="8 12" id="KW-0863">Zinc-finger</keyword>
<evidence type="ECO:0000313" key="16">
    <source>
        <dbReference type="WBParaSite" id="Minc3s00008g00544"/>
    </source>
</evidence>